<dbReference type="EMBL" id="PRDK01000009">
    <property type="protein sequence ID" value="MBE8715266.1"/>
    <property type="molecule type" value="Genomic_DNA"/>
</dbReference>
<dbReference type="RefSeq" id="WP_196937110.1">
    <property type="nucleotide sequence ID" value="NZ_MU158698.1"/>
</dbReference>
<feature type="transmembrane region" description="Helical" evidence="1">
    <location>
        <begin position="9"/>
        <end position="27"/>
    </location>
</feature>
<keyword evidence="1" id="KW-0812">Transmembrane</keyword>
<proteinExistence type="predicted"/>
<sequence>MKINWKSKGLFKIAIIFFLLVNTSYYWEGKLGLFAFPVFLLLFIVYLFLAAELLIQFFFLLKEKFADKSRLLYSGFLTTVLIVVFFRPYGLIDFEKFEADNLLIAERESVANCKTVLKLKDDFTFKERNVCFGVMESTGKYYIQNDTIYFDNVRTSILNDYHYQFAVIKTEDENHFDFVRYESLTDTVGNGLWITKNELHKLKDKSNKRTGFIE</sequence>
<accession>A0A928V1I3</accession>
<comment type="caution">
    <text evidence="2">The sequence shown here is derived from an EMBL/GenBank/DDBJ whole genome shotgun (WGS) entry which is preliminary data.</text>
</comment>
<keyword evidence="3" id="KW-1185">Reference proteome</keyword>
<dbReference type="Proteomes" id="UP000616201">
    <property type="component" value="Unassembled WGS sequence"/>
</dbReference>
<keyword evidence="1" id="KW-1133">Transmembrane helix</keyword>
<protein>
    <submittedName>
        <fullName evidence="2">Uncharacterized protein</fullName>
    </submittedName>
</protein>
<name>A0A928V1I3_9SPHI</name>
<evidence type="ECO:0000313" key="3">
    <source>
        <dbReference type="Proteomes" id="UP000616201"/>
    </source>
</evidence>
<feature type="transmembrane region" description="Helical" evidence="1">
    <location>
        <begin position="33"/>
        <end position="59"/>
    </location>
</feature>
<reference evidence="2" key="1">
    <citation type="submission" date="2018-02" db="EMBL/GenBank/DDBJ databases">
        <authorList>
            <person name="Vasarhelyi B.M."/>
            <person name="Deshmukh S."/>
            <person name="Balint B."/>
            <person name="Kukolya J."/>
        </authorList>
    </citation>
    <scope>NUCLEOTIDE SEQUENCE</scope>
    <source>
        <strain evidence="2">KB22</strain>
    </source>
</reference>
<evidence type="ECO:0000256" key="1">
    <source>
        <dbReference type="SAM" id="Phobius"/>
    </source>
</evidence>
<keyword evidence="1" id="KW-0472">Membrane</keyword>
<gene>
    <name evidence="2" type="ORF">C4F49_16425</name>
</gene>
<feature type="transmembrane region" description="Helical" evidence="1">
    <location>
        <begin position="71"/>
        <end position="89"/>
    </location>
</feature>
<dbReference type="AlphaFoldDB" id="A0A928V1I3"/>
<evidence type="ECO:0000313" key="2">
    <source>
        <dbReference type="EMBL" id="MBE8715266.1"/>
    </source>
</evidence>
<organism evidence="2 3">
    <name type="scientific">Sphingobacterium hungaricum</name>
    <dbReference type="NCBI Taxonomy" id="2082723"/>
    <lineage>
        <taxon>Bacteria</taxon>
        <taxon>Pseudomonadati</taxon>
        <taxon>Bacteroidota</taxon>
        <taxon>Sphingobacteriia</taxon>
        <taxon>Sphingobacteriales</taxon>
        <taxon>Sphingobacteriaceae</taxon>
        <taxon>Sphingobacterium</taxon>
    </lineage>
</organism>